<reference evidence="2 3" key="1">
    <citation type="submission" date="2012-09" db="EMBL/GenBank/DDBJ databases">
        <title>The Genome Sequence of Actinobaculum massiliae ACS-171-V-COL2.</title>
        <authorList>
            <consortium name="The Broad Institute Genome Sequencing Platform"/>
            <person name="Earl A."/>
            <person name="Ward D."/>
            <person name="Feldgarden M."/>
            <person name="Gevers D."/>
            <person name="Saerens B."/>
            <person name="Vaneechoutte M."/>
            <person name="Walker B."/>
            <person name="Young S.K."/>
            <person name="Zeng Q."/>
            <person name="Gargeya S."/>
            <person name="Fitzgerald M."/>
            <person name="Haas B."/>
            <person name="Abouelleil A."/>
            <person name="Alvarado L."/>
            <person name="Arachchi H.M."/>
            <person name="Berlin A."/>
            <person name="Chapman S.B."/>
            <person name="Goldberg J."/>
            <person name="Griggs A."/>
            <person name="Gujja S."/>
            <person name="Hansen M."/>
            <person name="Howarth C."/>
            <person name="Imamovic A."/>
            <person name="Larimer J."/>
            <person name="McCowen C."/>
            <person name="Montmayeur A."/>
            <person name="Murphy C."/>
            <person name="Neiman D."/>
            <person name="Pearson M."/>
            <person name="Priest M."/>
            <person name="Roberts A."/>
            <person name="Saif S."/>
            <person name="Shea T."/>
            <person name="Sisk P."/>
            <person name="Sykes S."/>
            <person name="Wortman J."/>
            <person name="Nusbaum C."/>
            <person name="Birren B."/>
        </authorList>
    </citation>
    <scope>NUCLEOTIDE SEQUENCE [LARGE SCALE GENOMIC DNA]</scope>
    <source>
        <strain evidence="3">ACS-171-V-Col2</strain>
    </source>
</reference>
<protein>
    <submittedName>
        <fullName evidence="2">Uncharacterized protein</fullName>
    </submittedName>
</protein>
<dbReference type="AlphaFoldDB" id="K9EFJ0"/>
<dbReference type="Proteomes" id="UP000009888">
    <property type="component" value="Unassembled WGS sequence"/>
</dbReference>
<feature type="transmembrane region" description="Helical" evidence="1">
    <location>
        <begin position="20"/>
        <end position="39"/>
    </location>
</feature>
<keyword evidence="1" id="KW-0472">Membrane</keyword>
<evidence type="ECO:0000313" key="3">
    <source>
        <dbReference type="Proteomes" id="UP000009888"/>
    </source>
</evidence>
<dbReference type="HOGENOM" id="CLU_186178_2_0_11"/>
<accession>K9EFJ0</accession>
<keyword evidence="1" id="KW-1133">Transmembrane helix</keyword>
<dbReference type="EMBL" id="AGWL01000003">
    <property type="protein sequence ID" value="EKU95378.1"/>
    <property type="molecule type" value="Genomic_DNA"/>
</dbReference>
<name>K9EFJ0_9ACTO</name>
<keyword evidence="1" id="KW-0812">Transmembrane</keyword>
<evidence type="ECO:0000256" key="1">
    <source>
        <dbReference type="SAM" id="Phobius"/>
    </source>
</evidence>
<keyword evidence="3" id="KW-1185">Reference proteome</keyword>
<organism evidence="2 3">
    <name type="scientific">Actinobaculum massiliense ACS-171-V-Col2</name>
    <dbReference type="NCBI Taxonomy" id="883066"/>
    <lineage>
        <taxon>Bacteria</taxon>
        <taxon>Bacillati</taxon>
        <taxon>Actinomycetota</taxon>
        <taxon>Actinomycetes</taxon>
        <taxon>Actinomycetales</taxon>
        <taxon>Actinomycetaceae</taxon>
        <taxon>Actinobaculum</taxon>
    </lineage>
</organism>
<comment type="caution">
    <text evidence="2">The sequence shown here is derived from an EMBL/GenBank/DDBJ whole genome shotgun (WGS) entry which is preliminary data.</text>
</comment>
<evidence type="ECO:0000313" key="2">
    <source>
        <dbReference type="EMBL" id="EKU95378.1"/>
    </source>
</evidence>
<gene>
    <name evidence="2" type="ORF">HMPREF9233_00743</name>
</gene>
<dbReference type="RefSeq" id="WP_007000949.1">
    <property type="nucleotide sequence ID" value="NZ_JH992955.1"/>
</dbReference>
<sequence length="57" mass="6762">MYGWIWRHLPGPGWLKFFEVLILLAIVVYVLFEFVFPVINDYYRPVDTTIVPAESTE</sequence>
<dbReference type="PATRIC" id="fig|883066.3.peg.767"/>
<proteinExistence type="predicted"/>